<name>A0A7C4FGW4_9CREN</name>
<dbReference type="AlphaFoldDB" id="A0A7C4FGW4"/>
<accession>A0A7C4FGW4</accession>
<dbReference type="EMBL" id="DTFF01000049">
    <property type="protein sequence ID" value="HGI87926.1"/>
    <property type="molecule type" value="Genomic_DNA"/>
</dbReference>
<feature type="transmembrane region" description="Helical" evidence="1">
    <location>
        <begin position="71"/>
        <end position="90"/>
    </location>
</feature>
<proteinExistence type="predicted"/>
<dbReference type="NCBIfam" id="TIGR01300">
    <property type="entry name" value="CPA3_mnhG_phaG"/>
    <property type="match status" value="1"/>
</dbReference>
<reference evidence="2" key="1">
    <citation type="journal article" date="2020" name="mSystems">
        <title>Genome- and Community-Level Interaction Insights into Carbon Utilization and Element Cycling Functions of Hydrothermarchaeota in Hydrothermal Sediment.</title>
        <authorList>
            <person name="Zhou Z."/>
            <person name="Liu Y."/>
            <person name="Xu W."/>
            <person name="Pan J."/>
            <person name="Luo Z.H."/>
            <person name="Li M."/>
        </authorList>
    </citation>
    <scope>NUCLEOTIDE SEQUENCE [LARGE SCALE GENOMIC DNA]</scope>
    <source>
        <strain evidence="2">SpSt-732</strain>
    </source>
</reference>
<comment type="caution">
    <text evidence="2">The sequence shown here is derived from an EMBL/GenBank/DDBJ whole genome shotgun (WGS) entry which is preliminary data.</text>
</comment>
<sequence>MSLINFVLTIMGYTLIGIGAFCQVVAGIGMNRFPNFFVRLHAATIAAIGGSFTPIIGCSLLALSFEELGTIRFFLAGGGFVTAAFLLVLAPVGSHLLAKAAYFSKATVLQPKVVDVLEEDMRRGEVHE</sequence>
<protein>
    <submittedName>
        <fullName evidence="2">Cation:proton antiporter</fullName>
    </submittedName>
</protein>
<evidence type="ECO:0000256" key="1">
    <source>
        <dbReference type="SAM" id="Phobius"/>
    </source>
</evidence>
<keyword evidence="1" id="KW-0472">Membrane</keyword>
<feature type="transmembrane region" description="Helical" evidence="1">
    <location>
        <begin position="6"/>
        <end position="28"/>
    </location>
</feature>
<organism evidence="2">
    <name type="scientific">Ignisphaera aggregans</name>
    <dbReference type="NCBI Taxonomy" id="334771"/>
    <lineage>
        <taxon>Archaea</taxon>
        <taxon>Thermoproteota</taxon>
        <taxon>Thermoprotei</taxon>
        <taxon>Desulfurococcales</taxon>
        <taxon>Desulfurococcaceae</taxon>
        <taxon>Ignisphaera</taxon>
    </lineage>
</organism>
<dbReference type="PANTHER" id="PTHR34703:SF1">
    <property type="entry name" value="ANTIPORTER SUBUNIT MNHG2-RELATED"/>
    <property type="match status" value="1"/>
</dbReference>
<dbReference type="InterPro" id="IPR005133">
    <property type="entry name" value="PhaG_MnhG_YufB"/>
</dbReference>
<gene>
    <name evidence="2" type="ORF">ENV14_06030</name>
</gene>
<dbReference type="GO" id="GO:0015385">
    <property type="term" value="F:sodium:proton antiporter activity"/>
    <property type="evidence" value="ECO:0007669"/>
    <property type="project" value="TreeGrafter"/>
</dbReference>
<keyword evidence="1" id="KW-0812">Transmembrane</keyword>
<evidence type="ECO:0000313" key="2">
    <source>
        <dbReference type="EMBL" id="HGI87926.1"/>
    </source>
</evidence>
<dbReference type="Pfam" id="PF03334">
    <property type="entry name" value="PhaG_MnhG_YufB"/>
    <property type="match status" value="1"/>
</dbReference>
<feature type="transmembrane region" description="Helical" evidence="1">
    <location>
        <begin position="40"/>
        <end position="65"/>
    </location>
</feature>
<keyword evidence="1" id="KW-1133">Transmembrane helix</keyword>
<dbReference type="PANTHER" id="PTHR34703">
    <property type="entry name" value="ANTIPORTER SUBUNIT MNHG2-RELATED"/>
    <property type="match status" value="1"/>
</dbReference>